<feature type="compositionally biased region" description="Low complexity" evidence="1">
    <location>
        <begin position="211"/>
        <end position="220"/>
    </location>
</feature>
<dbReference type="EMBL" id="JACHXY010000002">
    <property type="protein sequence ID" value="MBB3158277.1"/>
    <property type="molecule type" value="Genomic_DNA"/>
</dbReference>
<evidence type="ECO:0000256" key="1">
    <source>
        <dbReference type="SAM" id="MobiDB-lite"/>
    </source>
</evidence>
<name>A0A7W5GGI3_9MICO</name>
<accession>A0A7W5GGI3</accession>
<evidence type="ECO:0000256" key="2">
    <source>
        <dbReference type="SAM" id="Phobius"/>
    </source>
</evidence>
<dbReference type="Proteomes" id="UP000543579">
    <property type="component" value="Unassembled WGS sequence"/>
</dbReference>
<comment type="caution">
    <text evidence="3">The sequence shown here is derived from an EMBL/GenBank/DDBJ whole genome shotgun (WGS) entry which is preliminary data.</text>
</comment>
<feature type="region of interest" description="Disordered" evidence="1">
    <location>
        <begin position="210"/>
        <end position="279"/>
    </location>
</feature>
<evidence type="ECO:0000313" key="4">
    <source>
        <dbReference type="Proteomes" id="UP000543579"/>
    </source>
</evidence>
<feature type="transmembrane region" description="Helical" evidence="2">
    <location>
        <begin position="184"/>
        <end position="206"/>
    </location>
</feature>
<proteinExistence type="predicted"/>
<evidence type="ECO:0000313" key="3">
    <source>
        <dbReference type="EMBL" id="MBB3158277.1"/>
    </source>
</evidence>
<keyword evidence="2" id="KW-0472">Membrane</keyword>
<keyword evidence="2" id="KW-1133">Transmembrane helix</keyword>
<gene>
    <name evidence="3" type="ORF">FHS07_001973</name>
</gene>
<organism evidence="3 4">
    <name type="scientific">Microbacterium proteolyticum</name>
    <dbReference type="NCBI Taxonomy" id="1572644"/>
    <lineage>
        <taxon>Bacteria</taxon>
        <taxon>Bacillati</taxon>
        <taxon>Actinomycetota</taxon>
        <taxon>Actinomycetes</taxon>
        <taxon>Micrococcales</taxon>
        <taxon>Microbacteriaceae</taxon>
        <taxon>Microbacterium</taxon>
    </lineage>
</organism>
<dbReference type="RefSeq" id="WP_183419727.1">
    <property type="nucleotide sequence ID" value="NZ_JACHXY010000002.1"/>
</dbReference>
<feature type="compositionally biased region" description="Polar residues" evidence="1">
    <location>
        <begin position="259"/>
        <end position="272"/>
    </location>
</feature>
<sequence>MSSPAASVLVEPFDAYLRRRSRSAIAFTAGEAVTAAVALLRGCRGATGRFAGTRWWLRADGCPVAEEEDGEPDAIAATADALERIAAITDDDATRDMVTRARESVLTRPPREWDAVERRLFQHAGPIPLVLGPLTPVVEEPPASAVQATPSAPSRVLALIDADLADAVHEVLRDVRERWRRSPVVRFGTMCAAAGAIIVVTGLLMWPTPDGSAASAPGPSESRTVGESPSADAPSAFPLAADTATDEPTMTPPAVSVTPDETATKPDQPTEGSSAASAAPVDAARDLFAEIDRCVGDTACVAAHEEDSGFPHEPLLAGARDADIELIDDFGGVVVVRLSADSTTQYVTLVRQKDRWLVRAVRTVADQPS</sequence>
<dbReference type="AlphaFoldDB" id="A0A7W5GGI3"/>
<keyword evidence="2" id="KW-0812">Transmembrane</keyword>
<reference evidence="3 4" key="1">
    <citation type="submission" date="2020-08" db="EMBL/GenBank/DDBJ databases">
        <title>Genomic Encyclopedia of Type Strains, Phase III (KMG-III): the genomes of soil and plant-associated and newly described type strains.</title>
        <authorList>
            <person name="Whitman W."/>
        </authorList>
    </citation>
    <scope>NUCLEOTIDE SEQUENCE [LARGE SCALE GENOMIC DNA]</scope>
    <source>
        <strain evidence="3 4">CECT 8356</strain>
    </source>
</reference>
<protein>
    <submittedName>
        <fullName evidence="3">Uncharacterized protein</fullName>
    </submittedName>
</protein>